<proteinExistence type="predicted"/>
<evidence type="ECO:0000256" key="1">
    <source>
        <dbReference type="SAM" id="MobiDB-lite"/>
    </source>
</evidence>
<gene>
    <name evidence="2" type="primary">PARPA_14460.1 scaffold 50247</name>
</gene>
<keyword evidence="3" id="KW-1185">Reference proteome</keyword>
<accession>A0A0B7NY26</accession>
<name>A0A0B7NY26_9FUNG</name>
<feature type="region of interest" description="Disordered" evidence="1">
    <location>
        <begin position="1"/>
        <end position="104"/>
    </location>
</feature>
<protein>
    <submittedName>
        <fullName evidence="2">Uncharacterized protein</fullName>
    </submittedName>
</protein>
<feature type="compositionally biased region" description="Basic residues" evidence="1">
    <location>
        <begin position="95"/>
        <end position="104"/>
    </location>
</feature>
<dbReference type="AlphaFoldDB" id="A0A0B7NY26"/>
<feature type="compositionally biased region" description="Polar residues" evidence="1">
    <location>
        <begin position="45"/>
        <end position="54"/>
    </location>
</feature>
<evidence type="ECO:0000313" key="2">
    <source>
        <dbReference type="EMBL" id="CEP20139.1"/>
    </source>
</evidence>
<organism evidence="2 3">
    <name type="scientific">Parasitella parasitica</name>
    <dbReference type="NCBI Taxonomy" id="35722"/>
    <lineage>
        <taxon>Eukaryota</taxon>
        <taxon>Fungi</taxon>
        <taxon>Fungi incertae sedis</taxon>
        <taxon>Mucoromycota</taxon>
        <taxon>Mucoromycotina</taxon>
        <taxon>Mucoromycetes</taxon>
        <taxon>Mucorales</taxon>
        <taxon>Mucorineae</taxon>
        <taxon>Mucoraceae</taxon>
        <taxon>Parasitella</taxon>
    </lineage>
</organism>
<feature type="compositionally biased region" description="Low complexity" evidence="1">
    <location>
        <begin position="8"/>
        <end position="24"/>
    </location>
</feature>
<dbReference type="EMBL" id="LN734209">
    <property type="protein sequence ID" value="CEP20139.1"/>
    <property type="molecule type" value="Genomic_DNA"/>
</dbReference>
<feature type="non-terminal residue" evidence="2">
    <location>
        <position position="1"/>
    </location>
</feature>
<evidence type="ECO:0000313" key="3">
    <source>
        <dbReference type="Proteomes" id="UP000054107"/>
    </source>
</evidence>
<dbReference type="Proteomes" id="UP000054107">
    <property type="component" value="Unassembled WGS sequence"/>
</dbReference>
<sequence>PAMPANMISRTTSTQSQESISSETDLALDLELSGALDQNDEMNGEPQQVSSIEGSHSHDDSSLQSISDPLSAPKNIVTRRRKRDDLTDEAESSRRSIRRTRGAD</sequence>
<reference evidence="2 3" key="1">
    <citation type="submission" date="2014-09" db="EMBL/GenBank/DDBJ databases">
        <authorList>
            <person name="Ellenberger Sabrina"/>
        </authorList>
    </citation>
    <scope>NUCLEOTIDE SEQUENCE [LARGE SCALE GENOMIC DNA]</scope>
    <source>
        <strain evidence="2 3">CBS 412.66</strain>
    </source>
</reference>